<dbReference type="AlphaFoldDB" id="A0A0D0D422"/>
<dbReference type="HOGENOM" id="CLU_009123_11_1_1"/>
<feature type="non-terminal residue" evidence="1">
    <location>
        <position position="1"/>
    </location>
</feature>
<keyword evidence="2" id="KW-1185">Reference proteome</keyword>
<dbReference type="OrthoDB" id="1715602at2759"/>
<feature type="non-terminal residue" evidence="1">
    <location>
        <position position="50"/>
    </location>
</feature>
<evidence type="ECO:0000313" key="2">
    <source>
        <dbReference type="Proteomes" id="UP000053593"/>
    </source>
</evidence>
<dbReference type="EMBL" id="KN834762">
    <property type="protein sequence ID" value="KIK64043.1"/>
    <property type="molecule type" value="Genomic_DNA"/>
</dbReference>
<protein>
    <submittedName>
        <fullName evidence="1">Uncharacterized protein</fullName>
    </submittedName>
</protein>
<sequence>ATSVEVEWNFSQGHVLIPHLCNRLWAYTICALMCFSDWSHSNFVSNEELL</sequence>
<dbReference type="Proteomes" id="UP000053593">
    <property type="component" value="Unassembled WGS sequence"/>
</dbReference>
<proteinExistence type="predicted"/>
<name>A0A0D0D422_9AGAR</name>
<organism evidence="1 2">
    <name type="scientific">Collybiopsis luxurians FD-317 M1</name>
    <dbReference type="NCBI Taxonomy" id="944289"/>
    <lineage>
        <taxon>Eukaryota</taxon>
        <taxon>Fungi</taxon>
        <taxon>Dikarya</taxon>
        <taxon>Basidiomycota</taxon>
        <taxon>Agaricomycotina</taxon>
        <taxon>Agaricomycetes</taxon>
        <taxon>Agaricomycetidae</taxon>
        <taxon>Agaricales</taxon>
        <taxon>Marasmiineae</taxon>
        <taxon>Omphalotaceae</taxon>
        <taxon>Collybiopsis</taxon>
        <taxon>Collybiopsis luxurians</taxon>
    </lineage>
</organism>
<evidence type="ECO:0000313" key="1">
    <source>
        <dbReference type="EMBL" id="KIK64043.1"/>
    </source>
</evidence>
<accession>A0A0D0D422</accession>
<reference evidence="1 2" key="1">
    <citation type="submission" date="2014-04" db="EMBL/GenBank/DDBJ databases">
        <title>Evolutionary Origins and Diversification of the Mycorrhizal Mutualists.</title>
        <authorList>
            <consortium name="DOE Joint Genome Institute"/>
            <consortium name="Mycorrhizal Genomics Consortium"/>
            <person name="Kohler A."/>
            <person name="Kuo A."/>
            <person name="Nagy L.G."/>
            <person name="Floudas D."/>
            <person name="Copeland A."/>
            <person name="Barry K.W."/>
            <person name="Cichocki N."/>
            <person name="Veneault-Fourrey C."/>
            <person name="LaButti K."/>
            <person name="Lindquist E.A."/>
            <person name="Lipzen A."/>
            <person name="Lundell T."/>
            <person name="Morin E."/>
            <person name="Murat C."/>
            <person name="Riley R."/>
            <person name="Ohm R."/>
            <person name="Sun H."/>
            <person name="Tunlid A."/>
            <person name="Henrissat B."/>
            <person name="Grigoriev I.V."/>
            <person name="Hibbett D.S."/>
            <person name="Martin F."/>
        </authorList>
    </citation>
    <scope>NUCLEOTIDE SEQUENCE [LARGE SCALE GENOMIC DNA]</scope>
    <source>
        <strain evidence="1 2">FD-317 M1</strain>
    </source>
</reference>
<gene>
    <name evidence="1" type="ORF">GYMLUDRAFT_104352</name>
</gene>